<accession>A0AAJ0D719</accession>
<evidence type="ECO:0000256" key="1">
    <source>
        <dbReference type="SAM" id="MobiDB-lite"/>
    </source>
</evidence>
<reference evidence="2" key="1">
    <citation type="submission" date="2023-04" db="EMBL/GenBank/DDBJ databases">
        <title>Black Yeasts Isolated from many extreme environments.</title>
        <authorList>
            <person name="Coleine C."/>
            <person name="Stajich J.E."/>
            <person name="Selbmann L."/>
        </authorList>
    </citation>
    <scope>NUCLEOTIDE SEQUENCE</scope>
    <source>
        <strain evidence="2">CCFEE 5312</strain>
    </source>
</reference>
<evidence type="ECO:0000313" key="2">
    <source>
        <dbReference type="EMBL" id="KAK3047688.1"/>
    </source>
</evidence>
<sequence length="190" mass="20847">MASQELSKISLSLSKASEQLSSISQMLSLANGQSTNAFATATTPPHPVVYRVTEQWAAEGPEEPEPGFVPKSRVLAIFTVEEQAKQYAAKHARLVDESTRYSAGRTKVREADSEGGGGGDEVSDEMTEDDGPDFEGTMRYTWSLGNCTDPHGDVECKVYWFGVTTIAIQRLQVVNRMNEADEQYPLTAYD</sequence>
<dbReference type="AlphaFoldDB" id="A0AAJ0D719"/>
<dbReference type="Proteomes" id="UP001271007">
    <property type="component" value="Unassembled WGS sequence"/>
</dbReference>
<proteinExistence type="predicted"/>
<dbReference type="EMBL" id="JAWDJX010000058">
    <property type="protein sequence ID" value="KAK3047688.1"/>
    <property type="molecule type" value="Genomic_DNA"/>
</dbReference>
<comment type="caution">
    <text evidence="2">The sequence shown here is derived from an EMBL/GenBank/DDBJ whole genome shotgun (WGS) entry which is preliminary data.</text>
</comment>
<evidence type="ECO:0000313" key="3">
    <source>
        <dbReference type="Proteomes" id="UP001271007"/>
    </source>
</evidence>
<keyword evidence="3" id="KW-1185">Reference proteome</keyword>
<feature type="region of interest" description="Disordered" evidence="1">
    <location>
        <begin position="100"/>
        <end position="134"/>
    </location>
</feature>
<gene>
    <name evidence="2" type="ORF">LTR09_010946</name>
</gene>
<feature type="compositionally biased region" description="Acidic residues" evidence="1">
    <location>
        <begin position="121"/>
        <end position="133"/>
    </location>
</feature>
<organism evidence="2 3">
    <name type="scientific">Extremus antarcticus</name>
    <dbReference type="NCBI Taxonomy" id="702011"/>
    <lineage>
        <taxon>Eukaryota</taxon>
        <taxon>Fungi</taxon>
        <taxon>Dikarya</taxon>
        <taxon>Ascomycota</taxon>
        <taxon>Pezizomycotina</taxon>
        <taxon>Dothideomycetes</taxon>
        <taxon>Dothideomycetidae</taxon>
        <taxon>Mycosphaerellales</taxon>
        <taxon>Extremaceae</taxon>
        <taxon>Extremus</taxon>
    </lineage>
</organism>
<protein>
    <submittedName>
        <fullName evidence="2">Uncharacterized protein</fullName>
    </submittedName>
</protein>
<name>A0AAJ0D719_9PEZI</name>